<dbReference type="PANTHER" id="PTHR43133">
    <property type="entry name" value="RNA POLYMERASE ECF-TYPE SIGMA FACTO"/>
    <property type="match status" value="1"/>
</dbReference>
<dbReference type="InterPro" id="IPR039425">
    <property type="entry name" value="RNA_pol_sigma-70-like"/>
</dbReference>
<dbReference type="GO" id="GO:0003677">
    <property type="term" value="F:DNA binding"/>
    <property type="evidence" value="ECO:0007669"/>
    <property type="project" value="UniProtKB-KW"/>
</dbReference>
<evidence type="ECO:0000256" key="5">
    <source>
        <dbReference type="ARBA" id="ARBA00023163"/>
    </source>
</evidence>
<name>A0A1I3V9E8_9HYPH</name>
<dbReference type="AlphaFoldDB" id="A0A1I3V9E8"/>
<evidence type="ECO:0000313" key="9">
    <source>
        <dbReference type="Proteomes" id="UP000323300"/>
    </source>
</evidence>
<evidence type="ECO:0000259" key="6">
    <source>
        <dbReference type="Pfam" id="PF04542"/>
    </source>
</evidence>
<keyword evidence="4" id="KW-0238">DNA-binding</keyword>
<dbReference type="InterPro" id="IPR013325">
    <property type="entry name" value="RNA_pol_sigma_r2"/>
</dbReference>
<evidence type="ECO:0000259" key="7">
    <source>
        <dbReference type="Pfam" id="PF08281"/>
    </source>
</evidence>
<proteinExistence type="inferred from homology"/>
<reference evidence="8 9" key="1">
    <citation type="submission" date="2016-10" db="EMBL/GenBank/DDBJ databases">
        <authorList>
            <person name="Varghese N."/>
            <person name="Submissions S."/>
        </authorList>
    </citation>
    <scope>NUCLEOTIDE SEQUENCE [LARGE SCALE GENOMIC DNA]</scope>
    <source>
        <strain evidence="8 9">DSM 21822</strain>
    </source>
</reference>
<feature type="domain" description="RNA polymerase sigma factor 70 region 4 type 2" evidence="7">
    <location>
        <begin position="132"/>
        <end position="184"/>
    </location>
</feature>
<keyword evidence="9" id="KW-1185">Reference proteome</keyword>
<evidence type="ECO:0000256" key="1">
    <source>
        <dbReference type="ARBA" id="ARBA00010641"/>
    </source>
</evidence>
<dbReference type="NCBIfam" id="TIGR02937">
    <property type="entry name" value="sigma70-ECF"/>
    <property type="match status" value="1"/>
</dbReference>
<dbReference type="Proteomes" id="UP000323300">
    <property type="component" value="Unassembled WGS sequence"/>
</dbReference>
<evidence type="ECO:0000256" key="3">
    <source>
        <dbReference type="ARBA" id="ARBA00023082"/>
    </source>
</evidence>
<keyword evidence="5" id="KW-0804">Transcription</keyword>
<dbReference type="InterPro" id="IPR013249">
    <property type="entry name" value="RNA_pol_sigma70_r4_t2"/>
</dbReference>
<dbReference type="PANTHER" id="PTHR43133:SF8">
    <property type="entry name" value="RNA POLYMERASE SIGMA FACTOR HI_1459-RELATED"/>
    <property type="match status" value="1"/>
</dbReference>
<accession>A0A1I3V9E8</accession>
<comment type="similarity">
    <text evidence="1">Belongs to the sigma-70 factor family. ECF subfamily.</text>
</comment>
<gene>
    <name evidence="8" type="ORF">SAMN04488498_101227</name>
</gene>
<feature type="domain" description="RNA polymerase sigma-70 region 2" evidence="6">
    <location>
        <begin position="38"/>
        <end position="105"/>
    </location>
</feature>
<dbReference type="Pfam" id="PF08281">
    <property type="entry name" value="Sigma70_r4_2"/>
    <property type="match status" value="1"/>
</dbReference>
<dbReference type="InterPro" id="IPR036388">
    <property type="entry name" value="WH-like_DNA-bd_sf"/>
</dbReference>
<dbReference type="Pfam" id="PF04542">
    <property type="entry name" value="Sigma70_r2"/>
    <property type="match status" value="1"/>
</dbReference>
<dbReference type="InterPro" id="IPR007627">
    <property type="entry name" value="RNA_pol_sigma70_r2"/>
</dbReference>
<organism evidence="8 9">
    <name type="scientific">Neomesorhizobium albiziae</name>
    <dbReference type="NCBI Taxonomy" id="335020"/>
    <lineage>
        <taxon>Bacteria</taxon>
        <taxon>Pseudomonadati</taxon>
        <taxon>Pseudomonadota</taxon>
        <taxon>Alphaproteobacteria</taxon>
        <taxon>Hyphomicrobiales</taxon>
        <taxon>Phyllobacteriaceae</taxon>
        <taxon>Neomesorhizobium</taxon>
    </lineage>
</organism>
<dbReference type="GO" id="GO:0006352">
    <property type="term" value="P:DNA-templated transcription initiation"/>
    <property type="evidence" value="ECO:0007669"/>
    <property type="project" value="InterPro"/>
</dbReference>
<dbReference type="EMBL" id="FOSL01000001">
    <property type="protein sequence ID" value="SFJ90847.1"/>
    <property type="molecule type" value="Genomic_DNA"/>
</dbReference>
<keyword evidence="2" id="KW-0805">Transcription regulation</keyword>
<evidence type="ECO:0000313" key="8">
    <source>
        <dbReference type="EMBL" id="SFJ90847.1"/>
    </source>
</evidence>
<dbReference type="Gene3D" id="1.10.1740.10">
    <property type="match status" value="1"/>
</dbReference>
<dbReference type="Gene3D" id="1.10.10.10">
    <property type="entry name" value="Winged helix-like DNA-binding domain superfamily/Winged helix DNA-binding domain"/>
    <property type="match status" value="1"/>
</dbReference>
<sequence length="194" mass="21268">MSMMAMTLEVGMLEKGDASDGLLIGLARDGDETAFGRLVERHYDFVYRVAYRWCGSRADAEDIAQEVCIRLGRAIRGFKGNAAFTSWLYTLTLNAARDLARKARRDAVKTEAYGVHALVSGATGLLPDDPAEAMWNAVRTLPDKQCEAVVLVYGEGFSHAAAAETMGCAEATVSWHIHEAKKRLKVLMRRAGEV</sequence>
<keyword evidence="3" id="KW-0731">Sigma factor</keyword>
<dbReference type="SUPFAM" id="SSF88946">
    <property type="entry name" value="Sigma2 domain of RNA polymerase sigma factors"/>
    <property type="match status" value="1"/>
</dbReference>
<protein>
    <submittedName>
        <fullName evidence="8">RNA polymerase sigma-70 factor, ECF subfamily</fullName>
    </submittedName>
</protein>
<dbReference type="InterPro" id="IPR013324">
    <property type="entry name" value="RNA_pol_sigma_r3/r4-like"/>
</dbReference>
<dbReference type="SUPFAM" id="SSF88659">
    <property type="entry name" value="Sigma3 and sigma4 domains of RNA polymerase sigma factors"/>
    <property type="match status" value="1"/>
</dbReference>
<dbReference type="InterPro" id="IPR014284">
    <property type="entry name" value="RNA_pol_sigma-70_dom"/>
</dbReference>
<evidence type="ECO:0000256" key="4">
    <source>
        <dbReference type="ARBA" id="ARBA00023125"/>
    </source>
</evidence>
<evidence type="ECO:0000256" key="2">
    <source>
        <dbReference type="ARBA" id="ARBA00023015"/>
    </source>
</evidence>
<dbReference type="GO" id="GO:0016987">
    <property type="term" value="F:sigma factor activity"/>
    <property type="evidence" value="ECO:0007669"/>
    <property type="project" value="UniProtKB-KW"/>
</dbReference>